<evidence type="ECO:0000256" key="1">
    <source>
        <dbReference type="SAM" id="MobiDB-lite"/>
    </source>
</evidence>
<evidence type="ECO:0000313" key="2">
    <source>
        <dbReference type="EMBL" id="CCQ45395.1"/>
    </source>
</evidence>
<protein>
    <submittedName>
        <fullName evidence="2">Uncharacterized protein</fullName>
    </submittedName>
</protein>
<gene>
    <name evidence="2" type="ORF">ARTSIC4J27_1336</name>
</gene>
<reference evidence="3" key="1">
    <citation type="journal article" date="2014" name="Genome Announc.">
        <title>Genome Sequence of Arthrobacter siccitolerans 4J27, a Xeroprotectant-Producing Desiccation-Tolerant Microorganism.</title>
        <authorList>
            <person name="Manzanera M."/>
            <person name="Santa-Cruz-Calvo L."/>
            <person name="Vilchez J.I."/>
            <person name="Garcia-Fontana C."/>
            <person name="Silva-Castro G.A."/>
            <person name="Calvo C."/>
            <person name="Gonzalez-Lopez J."/>
        </authorList>
    </citation>
    <scope>NUCLEOTIDE SEQUENCE [LARGE SCALE GENOMIC DNA]</scope>
    <source>
        <strain evidence="3">4J27</strain>
    </source>
</reference>
<proteinExistence type="predicted"/>
<comment type="caution">
    <text evidence="2">The sequence shown here is derived from an EMBL/GenBank/DDBJ whole genome shotgun (WGS) entry which is preliminary data.</text>
</comment>
<dbReference type="EMBL" id="CAQI01000036">
    <property type="protein sequence ID" value="CCQ45395.1"/>
    <property type="molecule type" value="Genomic_DNA"/>
</dbReference>
<organism evidence="2 3">
    <name type="scientific">Pseudarthrobacter siccitolerans</name>
    <dbReference type="NCBI Taxonomy" id="861266"/>
    <lineage>
        <taxon>Bacteria</taxon>
        <taxon>Bacillati</taxon>
        <taxon>Actinomycetota</taxon>
        <taxon>Actinomycetes</taxon>
        <taxon>Micrococcales</taxon>
        <taxon>Micrococcaceae</taxon>
        <taxon>Pseudarthrobacter</taxon>
    </lineage>
</organism>
<dbReference type="AlphaFoldDB" id="A0A024GZM1"/>
<dbReference type="Gene3D" id="1.10.287.1060">
    <property type="entry name" value="ESAT-6-like"/>
    <property type="match status" value="1"/>
</dbReference>
<sequence length="451" mass="49016">MSGGFHGADVEQLRQLASTMRAAGRKLEGQRLALNAGVAGTPWPGPDAEAFRQEWRTGHSRSLGAAVILLQQAAEDLLRQADEQQSASAAGGGSAMPFLPGVERLPEPRPEDLEGKSAAEVRTWWLGLSSGQQQAFIRDHPQLAGNTNGIPFNARIEANRHNAQDRIDWLKNNDPEPRLNPWILDSSYPARFAAEHDAWQKRQDGLKYLEKVVEGKIRLAAYDPAAKSIVEMLGTYDQNTTSVITYVPGTTTNEASFYGGGPQEMAGRLVASDETGGTAAFVYKGSEFPDGDPVEAFLVEAKSDEFVAGSAPVLKAFQDAVDLERPDDAQSVGVGHSWGVRNLTGAELEGAHFDKLLALSGAAMPPGWVPDPQTAYSSYTYPDILLTAEANGVVGENYPMKEPAFEKHVYEPPGGFVWTEFYSIDNHSLIATTDPRNEKPLEDIREEILGR</sequence>
<dbReference type="STRING" id="861266.ARTSIC4J27_1336"/>
<name>A0A024GZM1_9MICC</name>
<feature type="region of interest" description="Disordered" evidence="1">
    <location>
        <begin position="80"/>
        <end position="112"/>
    </location>
</feature>
<dbReference type="RefSeq" id="WP_050054392.1">
    <property type="nucleotide sequence ID" value="NZ_CAQI01000036.1"/>
</dbReference>
<dbReference type="OrthoDB" id="4892048at2"/>
<dbReference type="Proteomes" id="UP000035722">
    <property type="component" value="Unassembled WGS sequence"/>
</dbReference>
<accession>A0A024GZM1</accession>
<evidence type="ECO:0000313" key="3">
    <source>
        <dbReference type="Proteomes" id="UP000035722"/>
    </source>
</evidence>
<keyword evidence="3" id="KW-1185">Reference proteome</keyword>